<proteinExistence type="predicted"/>
<reference evidence="1 2" key="1">
    <citation type="journal article" date="2016" name="Nat. Commun.">
        <title>Thousands of microbial genomes shed light on interconnected biogeochemical processes in an aquifer system.</title>
        <authorList>
            <person name="Anantharaman K."/>
            <person name="Brown C.T."/>
            <person name="Hug L.A."/>
            <person name="Sharon I."/>
            <person name="Castelle C.J."/>
            <person name="Probst A.J."/>
            <person name="Thomas B.C."/>
            <person name="Singh A."/>
            <person name="Wilkins M.J."/>
            <person name="Karaoz U."/>
            <person name="Brodie E.L."/>
            <person name="Williams K.H."/>
            <person name="Hubbard S.S."/>
            <person name="Banfield J.F."/>
        </authorList>
    </citation>
    <scope>NUCLEOTIDE SEQUENCE [LARGE SCALE GENOMIC DNA]</scope>
</reference>
<organism evidence="1 2">
    <name type="scientific">Candidatus Falkowbacteria bacterium RIFCSPLOWO2_02_FULL_45_21</name>
    <dbReference type="NCBI Taxonomy" id="1797989"/>
    <lineage>
        <taxon>Bacteria</taxon>
        <taxon>Candidatus Falkowiibacteriota</taxon>
    </lineage>
</organism>
<sequence>MIEAKKLVSGLVPNSGPRRPADYVRNLRLIVPRAAADALTVSNFPDSAFDGLAEYTGAEAVKTMLSQIDTAIQELGSLKSKIEAAQKRWFKQAA</sequence>
<accession>A0A1F5SCX9</accession>
<dbReference type="AlphaFoldDB" id="A0A1F5SCX9"/>
<evidence type="ECO:0000313" key="1">
    <source>
        <dbReference type="EMBL" id="OGF24422.1"/>
    </source>
</evidence>
<name>A0A1F5SCX9_9BACT</name>
<dbReference type="Proteomes" id="UP000178783">
    <property type="component" value="Unassembled WGS sequence"/>
</dbReference>
<evidence type="ECO:0000313" key="2">
    <source>
        <dbReference type="Proteomes" id="UP000178783"/>
    </source>
</evidence>
<comment type="caution">
    <text evidence="1">The sequence shown here is derived from an EMBL/GenBank/DDBJ whole genome shotgun (WGS) entry which is preliminary data.</text>
</comment>
<protein>
    <submittedName>
        <fullName evidence="1">Uncharacterized protein</fullName>
    </submittedName>
</protein>
<gene>
    <name evidence="1" type="ORF">A3H66_01895</name>
</gene>
<dbReference type="EMBL" id="MFFW01000019">
    <property type="protein sequence ID" value="OGF24422.1"/>
    <property type="molecule type" value="Genomic_DNA"/>
</dbReference>